<dbReference type="EMBL" id="CDHK01000007">
    <property type="protein sequence ID" value="CEJ59791.1"/>
    <property type="molecule type" value="Genomic_DNA"/>
</dbReference>
<dbReference type="AlphaFoldDB" id="A0A0F7TVB9"/>
<evidence type="ECO:0000256" key="1">
    <source>
        <dbReference type="SAM" id="MobiDB-lite"/>
    </source>
</evidence>
<name>A0A0F7TVB9_PENBI</name>
<reference evidence="3" key="1">
    <citation type="journal article" date="2015" name="Genome Announc.">
        <title>Draft genome sequence of the fungus Penicillium brasilianum MG11.</title>
        <authorList>
            <person name="Horn F."/>
            <person name="Linde J."/>
            <person name="Mattern D.J."/>
            <person name="Walther G."/>
            <person name="Guthke R."/>
            <person name="Brakhage A.A."/>
            <person name="Valiante V."/>
        </authorList>
    </citation>
    <scope>NUCLEOTIDE SEQUENCE [LARGE SCALE GENOMIC DNA]</scope>
    <source>
        <strain evidence="3">MG11</strain>
    </source>
</reference>
<accession>A0A0F7TVB9</accession>
<proteinExistence type="predicted"/>
<organism evidence="2 3">
    <name type="scientific">Penicillium brasilianum</name>
    <dbReference type="NCBI Taxonomy" id="104259"/>
    <lineage>
        <taxon>Eukaryota</taxon>
        <taxon>Fungi</taxon>
        <taxon>Dikarya</taxon>
        <taxon>Ascomycota</taxon>
        <taxon>Pezizomycotina</taxon>
        <taxon>Eurotiomycetes</taxon>
        <taxon>Eurotiomycetidae</taxon>
        <taxon>Eurotiales</taxon>
        <taxon>Aspergillaceae</taxon>
        <taxon>Penicillium</taxon>
    </lineage>
</organism>
<sequence length="216" mass="24000">MIGVNQELTAERHDPLESSCEAMLTMSRYISSLVNGQDASRRRLVLQLSPAYQVTIQQYEGRPIIITTYGSLSRPRSPFSVLRTVHPSGQATTTSLLSPRDISPISDPIQSKKPRMISPKKQETMRPGEIRSRLTTPSLEIHMRSWCLPGRVSSGKSGDTIWAWIPSIPVSQYTANSCQSIRPSSKRVCGRVETHQKPQAIHPRSGIGAYQPIDHG</sequence>
<evidence type="ECO:0000313" key="3">
    <source>
        <dbReference type="Proteomes" id="UP000042958"/>
    </source>
</evidence>
<evidence type="ECO:0000313" key="2">
    <source>
        <dbReference type="EMBL" id="CEJ59791.1"/>
    </source>
</evidence>
<dbReference type="Proteomes" id="UP000042958">
    <property type="component" value="Unassembled WGS sequence"/>
</dbReference>
<keyword evidence="3" id="KW-1185">Reference proteome</keyword>
<protein>
    <submittedName>
        <fullName evidence="2">Uncharacterized protein</fullName>
    </submittedName>
</protein>
<feature type="region of interest" description="Disordered" evidence="1">
    <location>
        <begin position="194"/>
        <end position="216"/>
    </location>
</feature>
<feature type="region of interest" description="Disordered" evidence="1">
    <location>
        <begin position="90"/>
        <end position="127"/>
    </location>
</feature>
<gene>
    <name evidence="2" type="ORF">PMG11_08398</name>
</gene>